<protein>
    <recommendedName>
        <fullName evidence="6">RNA polymerase sigma factor</fullName>
    </recommendedName>
</protein>
<evidence type="ECO:0000256" key="5">
    <source>
        <dbReference type="ARBA" id="ARBA00023163"/>
    </source>
</evidence>
<evidence type="ECO:0000256" key="1">
    <source>
        <dbReference type="ARBA" id="ARBA00010641"/>
    </source>
</evidence>
<dbReference type="GO" id="GO:0003677">
    <property type="term" value="F:DNA binding"/>
    <property type="evidence" value="ECO:0007669"/>
    <property type="project" value="UniProtKB-KW"/>
</dbReference>
<dbReference type="InterPro" id="IPR014284">
    <property type="entry name" value="RNA_pol_sigma-70_dom"/>
</dbReference>
<dbReference type="Proteomes" id="UP000192366">
    <property type="component" value="Unassembled WGS sequence"/>
</dbReference>
<dbReference type="InterPro" id="IPR000838">
    <property type="entry name" value="RNA_pol_sigma70_ECF_CS"/>
</dbReference>
<dbReference type="SUPFAM" id="SSF88946">
    <property type="entry name" value="Sigma2 domain of RNA polymerase sigma factors"/>
    <property type="match status" value="1"/>
</dbReference>
<dbReference type="AlphaFoldDB" id="A0A1W9YT85"/>
<dbReference type="PROSITE" id="PS01063">
    <property type="entry name" value="SIGMA70_ECF"/>
    <property type="match status" value="1"/>
</dbReference>
<dbReference type="InterPro" id="IPR013324">
    <property type="entry name" value="RNA_pol_sigma_r3/r4-like"/>
</dbReference>
<evidence type="ECO:0000256" key="3">
    <source>
        <dbReference type="ARBA" id="ARBA00023082"/>
    </source>
</evidence>
<name>A0A1W9YT85_MYCBA</name>
<dbReference type="GO" id="GO:0006950">
    <property type="term" value="P:response to stress"/>
    <property type="evidence" value="ECO:0007669"/>
    <property type="project" value="UniProtKB-ARBA"/>
</dbReference>
<dbReference type="PANTHER" id="PTHR43133:SF59">
    <property type="entry name" value="ECF RNA POLYMERASE SIGMA FACTOR SIGR"/>
    <property type="match status" value="1"/>
</dbReference>
<evidence type="ECO:0000256" key="4">
    <source>
        <dbReference type="ARBA" id="ARBA00023125"/>
    </source>
</evidence>
<dbReference type="InterPro" id="IPR039425">
    <property type="entry name" value="RNA_pol_sigma-70-like"/>
</dbReference>
<dbReference type="GO" id="GO:0006352">
    <property type="term" value="P:DNA-templated transcription initiation"/>
    <property type="evidence" value="ECO:0007669"/>
    <property type="project" value="InterPro"/>
</dbReference>
<gene>
    <name evidence="9" type="ORF">BST17_19445</name>
</gene>
<dbReference type="InterPro" id="IPR013249">
    <property type="entry name" value="RNA_pol_sigma70_r4_t2"/>
</dbReference>
<dbReference type="InterPro" id="IPR036388">
    <property type="entry name" value="WH-like_DNA-bd_sf"/>
</dbReference>
<proteinExistence type="inferred from homology"/>
<evidence type="ECO:0000313" key="10">
    <source>
        <dbReference type="Proteomes" id="UP000192366"/>
    </source>
</evidence>
<dbReference type="InterPro" id="IPR013325">
    <property type="entry name" value="RNA_pol_sigma_r2"/>
</dbReference>
<keyword evidence="4 6" id="KW-0238">DNA-binding</keyword>
<feature type="domain" description="RNA polymerase sigma-70 region 2" evidence="7">
    <location>
        <begin position="13"/>
        <end position="79"/>
    </location>
</feature>
<feature type="domain" description="RNA polymerase sigma factor 70 region 4 type 2" evidence="8">
    <location>
        <begin position="114"/>
        <end position="164"/>
    </location>
</feature>
<keyword evidence="10" id="KW-1185">Reference proteome</keyword>
<dbReference type="SUPFAM" id="SSF88659">
    <property type="entry name" value="Sigma3 and sigma4 domains of RNA polymerase sigma factors"/>
    <property type="match status" value="1"/>
</dbReference>
<reference evidence="9 10" key="1">
    <citation type="submission" date="2017-02" db="EMBL/GenBank/DDBJ databases">
        <title>The new phylogeny of genus Mycobacterium.</title>
        <authorList>
            <person name="Tortoli E."/>
            <person name="Trovato A."/>
            <person name="Cirillo D.M."/>
        </authorList>
    </citation>
    <scope>NUCLEOTIDE SEQUENCE [LARGE SCALE GENOMIC DNA]</scope>
    <source>
        <strain evidence="9 10">DSM 45578</strain>
    </source>
</reference>
<keyword evidence="2 6" id="KW-0805">Transcription regulation</keyword>
<evidence type="ECO:0000259" key="8">
    <source>
        <dbReference type="Pfam" id="PF08281"/>
    </source>
</evidence>
<dbReference type="InterPro" id="IPR007627">
    <property type="entry name" value="RNA_pol_sigma70_r2"/>
</dbReference>
<comment type="similarity">
    <text evidence="1 6">Belongs to the sigma-70 factor family. ECF subfamily.</text>
</comment>
<dbReference type="Pfam" id="PF08281">
    <property type="entry name" value="Sigma70_r4_2"/>
    <property type="match status" value="1"/>
</dbReference>
<sequence length="177" mass="19695">MESTLTATFEHDVREHLDVLRRGAFRMTRNSADAEELLQETLLKAFAGFGGFQQGTNLRAWLFRIMTNTHIGNYRKSVRRPEFLCDDIAELGASLPGRSRSAEAEVLELMPDDAVATALAGLPEQFREVLCYAAIDGYSCREIAEIMHTPMGTVLSRLHRGRTLLRAALSTPELLAA</sequence>
<dbReference type="EMBL" id="MVHJ01000018">
    <property type="protein sequence ID" value="ORA03288.1"/>
    <property type="molecule type" value="Genomic_DNA"/>
</dbReference>
<accession>A0A1W9YT85</accession>
<evidence type="ECO:0000313" key="9">
    <source>
        <dbReference type="EMBL" id="ORA03288.1"/>
    </source>
</evidence>
<evidence type="ECO:0000259" key="7">
    <source>
        <dbReference type="Pfam" id="PF04542"/>
    </source>
</evidence>
<organism evidence="9 10">
    <name type="scientific">Mycolicibacterium bacteremicum</name>
    <name type="common">Mycobacterium bacteremicum</name>
    <dbReference type="NCBI Taxonomy" id="564198"/>
    <lineage>
        <taxon>Bacteria</taxon>
        <taxon>Bacillati</taxon>
        <taxon>Actinomycetota</taxon>
        <taxon>Actinomycetes</taxon>
        <taxon>Mycobacteriales</taxon>
        <taxon>Mycobacteriaceae</taxon>
        <taxon>Mycolicibacterium</taxon>
    </lineage>
</organism>
<dbReference type="Gene3D" id="1.10.10.10">
    <property type="entry name" value="Winged helix-like DNA-binding domain superfamily/Winged helix DNA-binding domain"/>
    <property type="match status" value="1"/>
</dbReference>
<dbReference type="NCBIfam" id="TIGR02937">
    <property type="entry name" value="sigma70-ECF"/>
    <property type="match status" value="1"/>
</dbReference>
<keyword evidence="5 6" id="KW-0804">Transcription</keyword>
<comment type="caution">
    <text evidence="9">The sequence shown here is derived from an EMBL/GenBank/DDBJ whole genome shotgun (WGS) entry which is preliminary data.</text>
</comment>
<keyword evidence="3 6" id="KW-0731">Sigma factor</keyword>
<evidence type="ECO:0000256" key="2">
    <source>
        <dbReference type="ARBA" id="ARBA00023015"/>
    </source>
</evidence>
<dbReference type="PANTHER" id="PTHR43133">
    <property type="entry name" value="RNA POLYMERASE ECF-TYPE SIGMA FACTO"/>
    <property type="match status" value="1"/>
</dbReference>
<evidence type="ECO:0000256" key="6">
    <source>
        <dbReference type="RuleBase" id="RU000716"/>
    </source>
</evidence>
<dbReference type="STRING" id="564198.BST17_19445"/>
<dbReference type="Pfam" id="PF04542">
    <property type="entry name" value="Sigma70_r2"/>
    <property type="match status" value="1"/>
</dbReference>
<dbReference type="OrthoDB" id="9803470at2"/>
<dbReference type="GO" id="GO:0016987">
    <property type="term" value="F:sigma factor activity"/>
    <property type="evidence" value="ECO:0007669"/>
    <property type="project" value="UniProtKB-KW"/>
</dbReference>
<dbReference type="RefSeq" id="WP_109750214.1">
    <property type="nucleotide sequence ID" value="NZ_JACKVM010000008.1"/>
</dbReference>
<dbReference type="Gene3D" id="1.10.1740.10">
    <property type="match status" value="1"/>
</dbReference>
<dbReference type="CDD" id="cd06171">
    <property type="entry name" value="Sigma70_r4"/>
    <property type="match status" value="1"/>
</dbReference>